<evidence type="ECO:0000313" key="1">
    <source>
        <dbReference type="EMBL" id="KAG5557583.1"/>
    </source>
</evidence>
<name>A0AAV6KZJ4_9ERIC</name>
<gene>
    <name evidence="1" type="ORF">RHGRI_007734</name>
</gene>
<protein>
    <submittedName>
        <fullName evidence="1">Uncharacterized protein</fullName>
    </submittedName>
</protein>
<dbReference type="AlphaFoldDB" id="A0AAV6KZJ4"/>
<keyword evidence="2" id="KW-1185">Reference proteome</keyword>
<reference evidence="1" key="1">
    <citation type="submission" date="2020-08" db="EMBL/GenBank/DDBJ databases">
        <title>Plant Genome Project.</title>
        <authorList>
            <person name="Zhang R.-G."/>
        </authorList>
    </citation>
    <scope>NUCLEOTIDE SEQUENCE</scope>
    <source>
        <strain evidence="1">WSP0</strain>
        <tissue evidence="1">Leaf</tissue>
    </source>
</reference>
<evidence type="ECO:0000313" key="2">
    <source>
        <dbReference type="Proteomes" id="UP000823749"/>
    </source>
</evidence>
<proteinExistence type="predicted"/>
<dbReference type="Proteomes" id="UP000823749">
    <property type="component" value="Chromosome 3"/>
</dbReference>
<comment type="caution">
    <text evidence="1">The sequence shown here is derived from an EMBL/GenBank/DDBJ whole genome shotgun (WGS) entry which is preliminary data.</text>
</comment>
<organism evidence="1 2">
    <name type="scientific">Rhododendron griersonianum</name>
    <dbReference type="NCBI Taxonomy" id="479676"/>
    <lineage>
        <taxon>Eukaryota</taxon>
        <taxon>Viridiplantae</taxon>
        <taxon>Streptophyta</taxon>
        <taxon>Embryophyta</taxon>
        <taxon>Tracheophyta</taxon>
        <taxon>Spermatophyta</taxon>
        <taxon>Magnoliopsida</taxon>
        <taxon>eudicotyledons</taxon>
        <taxon>Gunneridae</taxon>
        <taxon>Pentapetalae</taxon>
        <taxon>asterids</taxon>
        <taxon>Ericales</taxon>
        <taxon>Ericaceae</taxon>
        <taxon>Ericoideae</taxon>
        <taxon>Rhodoreae</taxon>
        <taxon>Rhododendron</taxon>
    </lineage>
</organism>
<accession>A0AAV6KZJ4</accession>
<dbReference type="EMBL" id="JACTNZ010000003">
    <property type="protein sequence ID" value="KAG5557583.1"/>
    <property type="molecule type" value="Genomic_DNA"/>
</dbReference>
<sequence length="110" mass="12394">MEKDMENLHSQDLSTRNSYREGTLKLQTLQAQKEALMKSLTDIRQKISESTSELVTFEQRAKDQCEAIKLASPQFARSSGQKRNFINACSKYNSILSECKAVTAQLSNSS</sequence>